<organism evidence="2 3">
    <name type="scientific">Perkinsus chesapeaki</name>
    <name type="common">Clam parasite</name>
    <name type="synonym">Perkinsus andrewsi</name>
    <dbReference type="NCBI Taxonomy" id="330153"/>
    <lineage>
        <taxon>Eukaryota</taxon>
        <taxon>Sar</taxon>
        <taxon>Alveolata</taxon>
        <taxon>Perkinsozoa</taxon>
        <taxon>Perkinsea</taxon>
        <taxon>Perkinsida</taxon>
        <taxon>Perkinsidae</taxon>
        <taxon>Perkinsus</taxon>
    </lineage>
</organism>
<accession>A0A7J6MDZ2</accession>
<dbReference type="Proteomes" id="UP000591131">
    <property type="component" value="Unassembled WGS sequence"/>
</dbReference>
<dbReference type="AlphaFoldDB" id="A0A7J6MDZ2"/>
<comment type="caution">
    <text evidence="2">The sequence shown here is derived from an EMBL/GenBank/DDBJ whole genome shotgun (WGS) entry which is preliminary data.</text>
</comment>
<evidence type="ECO:0000256" key="1">
    <source>
        <dbReference type="SAM" id="MobiDB-lite"/>
    </source>
</evidence>
<evidence type="ECO:0000313" key="3">
    <source>
        <dbReference type="Proteomes" id="UP000591131"/>
    </source>
</evidence>
<proteinExistence type="predicted"/>
<gene>
    <name evidence="2" type="ORF">FOL47_002333</name>
</gene>
<dbReference type="EMBL" id="JAAPAO010000163">
    <property type="protein sequence ID" value="KAF4669818.1"/>
    <property type="molecule type" value="Genomic_DNA"/>
</dbReference>
<reference evidence="2 3" key="1">
    <citation type="submission" date="2020-04" db="EMBL/GenBank/DDBJ databases">
        <title>Perkinsus chesapeaki whole genome sequence.</title>
        <authorList>
            <person name="Bogema D.R."/>
        </authorList>
    </citation>
    <scope>NUCLEOTIDE SEQUENCE [LARGE SCALE GENOMIC DNA]</scope>
    <source>
        <strain evidence="2">ATCC PRA-425</strain>
    </source>
</reference>
<feature type="compositionally biased region" description="Polar residues" evidence="1">
    <location>
        <begin position="11"/>
        <end position="23"/>
    </location>
</feature>
<name>A0A7J6MDZ2_PERCH</name>
<sequence>MHPNKGATLESGPSTLASSTKPKSLSRKRALQQSNESPLKIPKLLSEAKSQEYKCTMFEEHDSYPGMSSTACYLPSSKFRYFVYQNRKIEGSTTQAIELDCGENTYSGDGETVFIFTNKRFVRVMNDPLSDVHATAFQTTCPQIFHRLQKEVLKREHIVDSAPMALCDEIIDTICAIYTWVREGL</sequence>
<feature type="region of interest" description="Disordered" evidence="1">
    <location>
        <begin position="1"/>
        <end position="43"/>
    </location>
</feature>
<protein>
    <submittedName>
        <fullName evidence="2">Uncharacterized protein</fullName>
    </submittedName>
</protein>
<evidence type="ECO:0000313" key="2">
    <source>
        <dbReference type="EMBL" id="KAF4669818.1"/>
    </source>
</evidence>
<keyword evidence="3" id="KW-1185">Reference proteome</keyword>